<evidence type="ECO:0000256" key="4">
    <source>
        <dbReference type="PIRSR" id="PIRSR613078-3"/>
    </source>
</evidence>
<protein>
    <submittedName>
        <fullName evidence="6">Histidine phosphatase family protein</fullName>
    </submittedName>
</protein>
<feature type="chain" id="PRO_5044238614" evidence="5">
    <location>
        <begin position="26"/>
        <end position="288"/>
    </location>
</feature>
<evidence type="ECO:0000256" key="1">
    <source>
        <dbReference type="ARBA" id="ARBA00022801"/>
    </source>
</evidence>
<accession>A0AB37D2V1</accession>
<feature type="binding site" evidence="3">
    <location>
        <begin position="55"/>
        <end position="62"/>
    </location>
    <ligand>
        <name>substrate</name>
    </ligand>
</feature>
<dbReference type="Gene3D" id="3.40.50.1240">
    <property type="entry name" value="Phosphoglycerate mutase-like"/>
    <property type="match status" value="1"/>
</dbReference>
<evidence type="ECO:0000256" key="5">
    <source>
        <dbReference type="SAM" id="SignalP"/>
    </source>
</evidence>
<name>A0AB37D2V1_TETHA</name>
<dbReference type="InterPro" id="IPR029033">
    <property type="entry name" value="His_PPase_superfam"/>
</dbReference>
<reference evidence="6 7" key="1">
    <citation type="submission" date="2019-11" db="EMBL/GenBank/DDBJ databases">
        <authorList>
            <person name="Kim E."/>
            <person name="Lee J."/>
            <person name="Jeon K."/>
            <person name="Lee Y."/>
        </authorList>
    </citation>
    <scope>NUCLEOTIDE SEQUENCE [LARGE SCALE GENOMIC DNA]</scope>
    <source>
        <strain evidence="6 7">YJ1</strain>
    </source>
</reference>
<dbReference type="Pfam" id="PF00300">
    <property type="entry name" value="His_Phos_1"/>
    <property type="match status" value="2"/>
</dbReference>
<dbReference type="RefSeq" id="WP_155224535.1">
    <property type="nucleotide sequence ID" value="NZ_CP046246.1"/>
</dbReference>
<feature type="signal peptide" evidence="5">
    <location>
        <begin position="1"/>
        <end position="25"/>
    </location>
</feature>
<dbReference type="KEGG" id="tey:GLW17_06575"/>
<dbReference type="Proteomes" id="UP000427886">
    <property type="component" value="Chromosome"/>
</dbReference>
<dbReference type="GO" id="GO:0005829">
    <property type="term" value="C:cytosol"/>
    <property type="evidence" value="ECO:0007669"/>
    <property type="project" value="TreeGrafter"/>
</dbReference>
<sequence>MKKLLIKSSIALSFVMLLSACQNEANTQANQTAQTTESTDETSNQEDELTLYIVRHGKTMLNTTDRVQGWSDAVLTPAGEEVVTNAGVGLKDIDFQNAYSSDSGRAIQTADLILDENEQTNEIQVQKDSGLREFNFGTYEGDLNDSMWQDVADEQGVTLEEFQANMDPEVFADSVAKLDKEQMEENNVEEEINWPAEDYETISDRLTNSLDQIVADETQENGSGNVLITSHGLSITALLDTLFDGFEAPADGLDNASVNIIKYKDNDYSLESVNDMSYAEQGEKAQSD</sequence>
<feature type="site" description="Transition state stabilizer" evidence="4">
    <location>
        <position position="231"/>
    </location>
</feature>
<feature type="active site" description="Tele-phosphohistidine intermediate" evidence="2">
    <location>
        <position position="56"/>
    </location>
</feature>
<keyword evidence="1" id="KW-0378">Hydrolase</keyword>
<keyword evidence="5" id="KW-0732">Signal</keyword>
<feature type="binding site" evidence="3">
    <location>
        <position position="105"/>
    </location>
    <ligand>
        <name>substrate</name>
    </ligand>
</feature>
<evidence type="ECO:0000313" key="6">
    <source>
        <dbReference type="EMBL" id="QGP76518.1"/>
    </source>
</evidence>
<evidence type="ECO:0000256" key="2">
    <source>
        <dbReference type="PIRSR" id="PIRSR613078-1"/>
    </source>
</evidence>
<feature type="active site" description="Proton donor/acceptor" evidence="2">
    <location>
        <position position="133"/>
    </location>
</feature>
<dbReference type="AlphaFoldDB" id="A0AB37D2V1"/>
<dbReference type="SUPFAM" id="SSF53254">
    <property type="entry name" value="Phosphoglycerate mutase-like"/>
    <property type="match status" value="1"/>
</dbReference>
<evidence type="ECO:0000256" key="3">
    <source>
        <dbReference type="PIRSR" id="PIRSR613078-2"/>
    </source>
</evidence>
<dbReference type="PANTHER" id="PTHR46517:SF1">
    <property type="entry name" value="FRUCTOSE-2,6-BISPHOSPHATASE TIGAR"/>
    <property type="match status" value="1"/>
</dbReference>
<dbReference type="EMBL" id="CP046246">
    <property type="protein sequence ID" value="QGP76518.1"/>
    <property type="molecule type" value="Genomic_DNA"/>
</dbReference>
<dbReference type="PROSITE" id="PS51257">
    <property type="entry name" value="PROKAR_LIPOPROTEIN"/>
    <property type="match status" value="1"/>
</dbReference>
<organism evidence="6 7">
    <name type="scientific">Tetragenococcus halophilus</name>
    <name type="common">Pediococcus halophilus</name>
    <dbReference type="NCBI Taxonomy" id="51669"/>
    <lineage>
        <taxon>Bacteria</taxon>
        <taxon>Bacillati</taxon>
        <taxon>Bacillota</taxon>
        <taxon>Bacilli</taxon>
        <taxon>Lactobacillales</taxon>
        <taxon>Enterococcaceae</taxon>
        <taxon>Tetragenococcus</taxon>
    </lineage>
</organism>
<proteinExistence type="predicted"/>
<evidence type="ECO:0000313" key="7">
    <source>
        <dbReference type="Proteomes" id="UP000427886"/>
    </source>
</evidence>
<dbReference type="InterPro" id="IPR051695">
    <property type="entry name" value="Phosphoglycerate_Mutase"/>
</dbReference>
<dbReference type="GO" id="GO:0043456">
    <property type="term" value="P:regulation of pentose-phosphate shunt"/>
    <property type="evidence" value="ECO:0007669"/>
    <property type="project" value="TreeGrafter"/>
</dbReference>
<dbReference type="InterPro" id="IPR013078">
    <property type="entry name" value="His_Pase_superF_clade-1"/>
</dbReference>
<dbReference type="GO" id="GO:0045820">
    <property type="term" value="P:negative regulation of glycolytic process"/>
    <property type="evidence" value="ECO:0007669"/>
    <property type="project" value="TreeGrafter"/>
</dbReference>
<dbReference type="GO" id="GO:0004331">
    <property type="term" value="F:fructose-2,6-bisphosphate 2-phosphatase activity"/>
    <property type="evidence" value="ECO:0007669"/>
    <property type="project" value="TreeGrafter"/>
</dbReference>
<gene>
    <name evidence="6" type="ORF">GLW17_06575</name>
</gene>
<dbReference type="CDD" id="cd07067">
    <property type="entry name" value="HP_PGM_like"/>
    <property type="match status" value="1"/>
</dbReference>
<dbReference type="PANTHER" id="PTHR46517">
    <property type="entry name" value="FRUCTOSE-2,6-BISPHOSPHATASE TIGAR"/>
    <property type="match status" value="1"/>
</dbReference>
<dbReference type="SMART" id="SM00855">
    <property type="entry name" value="PGAM"/>
    <property type="match status" value="1"/>
</dbReference>